<accession>A0A1H4DYI3</accession>
<proteinExistence type="predicted"/>
<feature type="transmembrane region" description="Helical" evidence="1">
    <location>
        <begin position="5"/>
        <end position="24"/>
    </location>
</feature>
<sequence>MKKIAIVLIVAGIFFAILANYALMNDWVWFKIFHTLGFIGYILIISGLAYFSLWLIHIFSREEKNRMKRYYHERQD</sequence>
<keyword evidence="1" id="KW-1133">Transmembrane helix</keyword>
<gene>
    <name evidence="2" type="ORF">SAMN05660909_03369</name>
</gene>
<dbReference type="AlphaFoldDB" id="A0A1H4DYI3"/>
<dbReference type="OrthoDB" id="680458at2"/>
<protein>
    <submittedName>
        <fullName evidence="2">Uncharacterized protein</fullName>
    </submittedName>
</protein>
<evidence type="ECO:0000313" key="2">
    <source>
        <dbReference type="EMBL" id="SEA77242.1"/>
    </source>
</evidence>
<evidence type="ECO:0000313" key="3">
    <source>
        <dbReference type="Proteomes" id="UP000199656"/>
    </source>
</evidence>
<keyword evidence="3" id="KW-1185">Reference proteome</keyword>
<keyword evidence="1" id="KW-0812">Transmembrane</keyword>
<organism evidence="2 3">
    <name type="scientific">Chitinophaga terrae</name>
    <name type="common">ex Kim and Jung 2007</name>
    <dbReference type="NCBI Taxonomy" id="408074"/>
    <lineage>
        <taxon>Bacteria</taxon>
        <taxon>Pseudomonadati</taxon>
        <taxon>Bacteroidota</taxon>
        <taxon>Chitinophagia</taxon>
        <taxon>Chitinophagales</taxon>
        <taxon>Chitinophagaceae</taxon>
        <taxon>Chitinophaga</taxon>
    </lineage>
</organism>
<name>A0A1H4DYI3_9BACT</name>
<dbReference type="Proteomes" id="UP000199656">
    <property type="component" value="Unassembled WGS sequence"/>
</dbReference>
<reference evidence="3" key="1">
    <citation type="submission" date="2016-10" db="EMBL/GenBank/DDBJ databases">
        <authorList>
            <person name="Varghese N."/>
            <person name="Submissions S."/>
        </authorList>
    </citation>
    <scope>NUCLEOTIDE SEQUENCE [LARGE SCALE GENOMIC DNA]</scope>
    <source>
        <strain evidence="3">DSM 23920</strain>
    </source>
</reference>
<dbReference type="RefSeq" id="WP_089763107.1">
    <property type="nucleotide sequence ID" value="NZ_BKAT01000027.1"/>
</dbReference>
<keyword evidence="1" id="KW-0472">Membrane</keyword>
<evidence type="ECO:0000256" key="1">
    <source>
        <dbReference type="SAM" id="Phobius"/>
    </source>
</evidence>
<feature type="transmembrane region" description="Helical" evidence="1">
    <location>
        <begin position="36"/>
        <end position="59"/>
    </location>
</feature>
<dbReference type="EMBL" id="FNRL01000015">
    <property type="protein sequence ID" value="SEA77242.1"/>
    <property type="molecule type" value="Genomic_DNA"/>
</dbReference>